<evidence type="ECO:0000313" key="2">
    <source>
        <dbReference type="EMBL" id="KKR13854.1"/>
    </source>
</evidence>
<evidence type="ECO:0000313" key="3">
    <source>
        <dbReference type="Proteomes" id="UP000034690"/>
    </source>
</evidence>
<dbReference type="Proteomes" id="UP000034690">
    <property type="component" value="Unassembled WGS sequence"/>
</dbReference>
<dbReference type="InterPro" id="IPR024414">
    <property type="entry name" value="Uncharacterised_PrgI"/>
</dbReference>
<keyword evidence="1" id="KW-0812">Transmembrane</keyword>
<feature type="transmembrane region" description="Helical" evidence="1">
    <location>
        <begin position="47"/>
        <end position="63"/>
    </location>
</feature>
<evidence type="ECO:0000256" key="1">
    <source>
        <dbReference type="SAM" id="Phobius"/>
    </source>
</evidence>
<accession>A0A0G0NCG6</accession>
<name>A0A0G0NCG6_9BACT</name>
<gene>
    <name evidence="2" type="ORF">UT40_C0009G0019</name>
</gene>
<keyword evidence="1" id="KW-0472">Membrane</keyword>
<keyword evidence="1" id="KW-1133">Transmembrane helix</keyword>
<protein>
    <recommendedName>
        <fullName evidence="4">PrgI family protein</fullName>
    </recommendedName>
</protein>
<sequence>MNFQVPQFIEIEDKVIGPLTFRQFIYLAGGGGLSFLFYAWFGLYLGAVPIALIAIFALALAFYKINDRPFIYAVESFIRYAVSNKLYLWKKRVANLTDKKTVPDVTPKIDNKTYANLPKNRLHELAWSLNIKETGNKNQENNP</sequence>
<dbReference type="Pfam" id="PF12666">
    <property type="entry name" value="PrgI"/>
    <property type="match status" value="1"/>
</dbReference>
<proteinExistence type="predicted"/>
<evidence type="ECO:0008006" key="4">
    <source>
        <dbReference type="Google" id="ProtNLM"/>
    </source>
</evidence>
<dbReference type="EMBL" id="LBWQ01000009">
    <property type="protein sequence ID" value="KKR13854.1"/>
    <property type="molecule type" value="Genomic_DNA"/>
</dbReference>
<organism evidence="2 3">
    <name type="scientific">Candidatus Woesebacteria bacterium GW2011_GWA1_39_21b</name>
    <dbReference type="NCBI Taxonomy" id="1618551"/>
    <lineage>
        <taxon>Bacteria</taxon>
        <taxon>Candidatus Woeseibacteriota</taxon>
    </lineage>
</organism>
<reference evidence="2 3" key="1">
    <citation type="journal article" date="2015" name="Nature">
        <title>rRNA introns, odd ribosomes, and small enigmatic genomes across a large radiation of phyla.</title>
        <authorList>
            <person name="Brown C.T."/>
            <person name="Hug L.A."/>
            <person name="Thomas B.C."/>
            <person name="Sharon I."/>
            <person name="Castelle C.J."/>
            <person name="Singh A."/>
            <person name="Wilkins M.J."/>
            <person name="Williams K.H."/>
            <person name="Banfield J.F."/>
        </authorList>
    </citation>
    <scope>NUCLEOTIDE SEQUENCE [LARGE SCALE GENOMIC DNA]</scope>
</reference>
<dbReference type="AlphaFoldDB" id="A0A0G0NCG6"/>
<comment type="caution">
    <text evidence="2">The sequence shown here is derived from an EMBL/GenBank/DDBJ whole genome shotgun (WGS) entry which is preliminary data.</text>
</comment>